<dbReference type="Pfam" id="PF12833">
    <property type="entry name" value="HTH_18"/>
    <property type="match status" value="1"/>
</dbReference>
<proteinExistence type="predicted"/>
<comment type="caution">
    <text evidence="5">The sequence shown here is derived from an EMBL/GenBank/DDBJ whole genome shotgun (WGS) entry which is preliminary data.</text>
</comment>
<evidence type="ECO:0000256" key="3">
    <source>
        <dbReference type="ARBA" id="ARBA00023163"/>
    </source>
</evidence>
<keyword evidence="3" id="KW-0804">Transcription</keyword>
<dbReference type="EMBL" id="VFIA01000019">
    <property type="protein sequence ID" value="MBC3792820.1"/>
    <property type="molecule type" value="Genomic_DNA"/>
</dbReference>
<organism evidence="5 6">
    <name type="scientific">Spirosoma utsteinense</name>
    <dbReference type="NCBI Taxonomy" id="2585773"/>
    <lineage>
        <taxon>Bacteria</taxon>
        <taxon>Pseudomonadati</taxon>
        <taxon>Bacteroidota</taxon>
        <taxon>Cytophagia</taxon>
        <taxon>Cytophagales</taxon>
        <taxon>Cytophagaceae</taxon>
        <taxon>Spirosoma</taxon>
    </lineage>
</organism>
<dbReference type="PRINTS" id="PR00032">
    <property type="entry name" value="HTHARAC"/>
</dbReference>
<dbReference type="InterPro" id="IPR018060">
    <property type="entry name" value="HTH_AraC"/>
</dbReference>
<evidence type="ECO:0000313" key="5">
    <source>
        <dbReference type="EMBL" id="MBC3792820.1"/>
    </source>
</evidence>
<evidence type="ECO:0000259" key="4">
    <source>
        <dbReference type="PROSITE" id="PS01124"/>
    </source>
</evidence>
<dbReference type="InterPro" id="IPR032687">
    <property type="entry name" value="AraC-type_N"/>
</dbReference>
<dbReference type="Pfam" id="PF12625">
    <property type="entry name" value="Arabinose_bd"/>
    <property type="match status" value="1"/>
</dbReference>
<evidence type="ECO:0000313" key="6">
    <source>
        <dbReference type="Proteomes" id="UP000700732"/>
    </source>
</evidence>
<keyword evidence="6" id="KW-1185">Reference proteome</keyword>
<dbReference type="Proteomes" id="UP000700732">
    <property type="component" value="Unassembled WGS sequence"/>
</dbReference>
<name>A0ABR6WAB5_9BACT</name>
<dbReference type="SUPFAM" id="SSF46689">
    <property type="entry name" value="Homeodomain-like"/>
    <property type="match status" value="1"/>
</dbReference>
<evidence type="ECO:0000256" key="1">
    <source>
        <dbReference type="ARBA" id="ARBA00023015"/>
    </source>
</evidence>
<keyword evidence="1" id="KW-0805">Transcription regulation</keyword>
<feature type="domain" description="HTH araC/xylS-type" evidence="4">
    <location>
        <begin position="238"/>
        <end position="336"/>
    </location>
</feature>
<sequence length="349" mass="38038">MIIPANNTLSVGAVNLILFAARQCGADADALAQTAGISPDQLRDPDGRVSIRQMQALWAGVVATTGDPDISLKIGEMINPVAVGVLAYVMMHSPTLGIAFEKLCQYQDIVCDGIRTTGRRSGDQFILALEIISPDIIYPAYAVNSELSIYLAAIRAMTGLNLSARHVQFAYPRPADTREHERVFSPASLTFDADETAMVLDATLLDMPVLNASPSLSALFEGHATDLLQRLQTPNLSSRVKTEIIALMKGEEPTLATVADRLAMGLRTLQLHLREEGTTYQQLLDDIRKDLAVKHLREPYLSTTDIAYLLGFAEPSVFFRSFKKWTGQTPGAYRSTPPYPNPAFSAALS</sequence>
<dbReference type="InterPro" id="IPR009057">
    <property type="entry name" value="Homeodomain-like_sf"/>
</dbReference>
<evidence type="ECO:0000256" key="2">
    <source>
        <dbReference type="ARBA" id="ARBA00023125"/>
    </source>
</evidence>
<dbReference type="PANTHER" id="PTHR47894:SF1">
    <property type="entry name" value="HTH-TYPE TRANSCRIPTIONAL REGULATOR VQSM"/>
    <property type="match status" value="1"/>
</dbReference>
<keyword evidence="2" id="KW-0238">DNA-binding</keyword>
<dbReference type="InterPro" id="IPR020449">
    <property type="entry name" value="Tscrpt_reg_AraC-type_HTH"/>
</dbReference>
<accession>A0ABR6WAB5</accession>
<dbReference type="Gene3D" id="1.10.10.60">
    <property type="entry name" value="Homeodomain-like"/>
    <property type="match status" value="1"/>
</dbReference>
<reference evidence="5 6" key="1">
    <citation type="submission" date="2019-06" db="EMBL/GenBank/DDBJ databases">
        <title>Spirosoma utsteinense sp. nov. isolated from Antarctic ice-free soils.</title>
        <authorList>
            <person name="Tahon G."/>
        </authorList>
    </citation>
    <scope>NUCLEOTIDE SEQUENCE [LARGE SCALE GENOMIC DNA]</scope>
    <source>
        <strain evidence="5 6">LMG 31447</strain>
    </source>
</reference>
<gene>
    <name evidence="5" type="ORF">FH603_3334</name>
</gene>
<dbReference type="PROSITE" id="PS01124">
    <property type="entry name" value="HTH_ARAC_FAMILY_2"/>
    <property type="match status" value="1"/>
</dbReference>
<dbReference type="PANTHER" id="PTHR47894">
    <property type="entry name" value="HTH-TYPE TRANSCRIPTIONAL REGULATOR GADX"/>
    <property type="match status" value="1"/>
</dbReference>
<dbReference type="SMART" id="SM00342">
    <property type="entry name" value="HTH_ARAC"/>
    <property type="match status" value="1"/>
</dbReference>
<protein>
    <submittedName>
        <fullName evidence="5">AraC-like DNA-binding protein</fullName>
    </submittedName>
</protein>
<dbReference type="RefSeq" id="WP_208492984.1">
    <property type="nucleotide sequence ID" value="NZ_VFIA01000019.1"/>
</dbReference>